<dbReference type="EMBL" id="CAJVPU010001636">
    <property type="protein sequence ID" value="CAG8485244.1"/>
    <property type="molecule type" value="Genomic_DNA"/>
</dbReference>
<sequence>GLGDHNTPPIIVDIKTFDDGTILVHIIRNESTQIEECSKIGGISLEQKLRIRLIFLNGTVKEIDPNLNLDPINYCLLNRNINPITIYPLQKPFILVTYVKTNDSSNLAFYEECGEIIDWDGISKSNMCFNSSSSHWKFWINSTIQLKANKKLGFIRFVQVDGHGNLTNLTNLILLDPSIGIPLDPSIGITGSPTQYSLMSIVSTIDSGYLVIFRYVQESNKNSLVPHGGLFTMFIFYNQPDFSNAAIIYTIPQPNITIKSVDCDVAHIGNIAQFVEITNQTQQGLRAKIMPFDKAIMGSVRLTTDALTKFLNLSKHNQSAYIDSLLNELADKVPINRNNEIKSDVSELFSDLNTMIIYKNITTFSLGITNDLDLDYGFQPRCKECIE</sequence>
<evidence type="ECO:0000313" key="1">
    <source>
        <dbReference type="EMBL" id="CAG8485244.1"/>
    </source>
</evidence>
<keyword evidence="2" id="KW-1185">Reference proteome</keyword>
<accession>A0ACA9KP65</accession>
<reference evidence="1" key="1">
    <citation type="submission" date="2021-06" db="EMBL/GenBank/DDBJ databases">
        <authorList>
            <person name="Kallberg Y."/>
            <person name="Tangrot J."/>
            <person name="Rosling A."/>
        </authorList>
    </citation>
    <scope>NUCLEOTIDE SEQUENCE</scope>
    <source>
        <strain evidence="1">IL203A</strain>
    </source>
</reference>
<evidence type="ECO:0000313" key="2">
    <source>
        <dbReference type="Proteomes" id="UP000789702"/>
    </source>
</evidence>
<proteinExistence type="predicted"/>
<name>A0ACA9KP65_9GLOM</name>
<comment type="caution">
    <text evidence="1">The sequence shown here is derived from an EMBL/GenBank/DDBJ whole genome shotgun (WGS) entry which is preliminary data.</text>
</comment>
<dbReference type="Proteomes" id="UP000789702">
    <property type="component" value="Unassembled WGS sequence"/>
</dbReference>
<organism evidence="1 2">
    <name type="scientific">Dentiscutata heterogama</name>
    <dbReference type="NCBI Taxonomy" id="1316150"/>
    <lineage>
        <taxon>Eukaryota</taxon>
        <taxon>Fungi</taxon>
        <taxon>Fungi incertae sedis</taxon>
        <taxon>Mucoromycota</taxon>
        <taxon>Glomeromycotina</taxon>
        <taxon>Glomeromycetes</taxon>
        <taxon>Diversisporales</taxon>
        <taxon>Gigasporaceae</taxon>
        <taxon>Dentiscutata</taxon>
    </lineage>
</organism>
<feature type="non-terminal residue" evidence="1">
    <location>
        <position position="1"/>
    </location>
</feature>
<gene>
    <name evidence="1" type="ORF">DHETER_LOCUS2310</name>
</gene>
<protein>
    <submittedName>
        <fullName evidence="1">10306_t:CDS:1</fullName>
    </submittedName>
</protein>